<proteinExistence type="inferred from homology"/>
<evidence type="ECO:0000256" key="6">
    <source>
        <dbReference type="RuleBase" id="RU000488"/>
    </source>
</evidence>
<evidence type="ECO:0000256" key="2">
    <source>
        <dbReference type="ARBA" id="ARBA00022692"/>
    </source>
</evidence>
<evidence type="ECO:0000256" key="5">
    <source>
        <dbReference type="PROSITE-ProRule" id="PRU00282"/>
    </source>
</evidence>
<dbReference type="Pfam" id="PF00153">
    <property type="entry name" value="Mito_carr"/>
    <property type="match status" value="3"/>
</dbReference>
<accession>A0A8J6E459</accession>
<feature type="repeat" description="Solcar" evidence="5">
    <location>
        <begin position="223"/>
        <end position="302"/>
    </location>
</feature>
<evidence type="ECO:0000256" key="3">
    <source>
        <dbReference type="ARBA" id="ARBA00022737"/>
    </source>
</evidence>
<evidence type="ECO:0000256" key="1">
    <source>
        <dbReference type="ARBA" id="ARBA00004141"/>
    </source>
</evidence>
<feature type="repeat" description="Solcar" evidence="5">
    <location>
        <begin position="123"/>
        <end position="210"/>
    </location>
</feature>
<keyword evidence="6" id="KW-0813">Transport</keyword>
<dbReference type="SUPFAM" id="SSF103506">
    <property type="entry name" value="Mitochondrial carrier"/>
    <property type="match status" value="1"/>
</dbReference>
<evidence type="ECO:0000313" key="8">
    <source>
        <dbReference type="EMBL" id="KAG9396476.1"/>
    </source>
</evidence>
<protein>
    <submittedName>
        <fullName evidence="8">Mitochondrial folate transporter-like</fullName>
    </submittedName>
</protein>
<comment type="caution">
    <text evidence="8">The sequence shown here is derived from an EMBL/GenBank/DDBJ whole genome shotgun (WGS) entry which is preliminary data.</text>
</comment>
<sequence length="326" mass="35744">MTSESDAAIQPKAMVDRRILQFLSGIASGSFISSLFLPFDVIASRSQVSGSSERRSALASAIYIAQHEGLFKFFDGIGPTLAGSALSTALYHPVRTTVTAWTKRSESSVREALGLRAADFSTFSPTRVVACSFLSGVLTNTLMNPVYVVKSRLDVQHKHETGSYSGVIDCVRTMLREEGLRSFYQGLTLYQLQALAPSIRFGVYDLIKHRHEERTGAQISKKADLVLNTATAFTAISVTYPLFVLRVRQRVDRTNKPFLTHMMEAMDGRGLMGLYSGYGVSIAKALPFSVLNLMAYNMVDGFLVRGAAKLEKRVNKAGKHSARPGL</sequence>
<feature type="transmembrane region" description="Helical" evidence="7">
    <location>
        <begin position="20"/>
        <end position="39"/>
    </location>
</feature>
<comment type="subcellular location">
    <subcellularLocation>
        <location evidence="1">Membrane</location>
        <topology evidence="1">Multi-pass membrane protein</topology>
    </subcellularLocation>
</comment>
<keyword evidence="9" id="KW-1185">Reference proteome</keyword>
<dbReference type="AlphaFoldDB" id="A0A8J6E459"/>
<organism evidence="8 9">
    <name type="scientific">Carpediemonas membranifera</name>
    <dbReference type="NCBI Taxonomy" id="201153"/>
    <lineage>
        <taxon>Eukaryota</taxon>
        <taxon>Metamonada</taxon>
        <taxon>Carpediemonas-like organisms</taxon>
        <taxon>Carpediemonas</taxon>
    </lineage>
</organism>
<dbReference type="GO" id="GO:0016020">
    <property type="term" value="C:membrane"/>
    <property type="evidence" value="ECO:0007669"/>
    <property type="project" value="UniProtKB-SubCell"/>
</dbReference>
<dbReference type="InterPro" id="IPR018108">
    <property type="entry name" value="MCP_transmembrane"/>
</dbReference>
<gene>
    <name evidence="8" type="ORF">J8273_1457</name>
</gene>
<keyword evidence="2 5" id="KW-0812">Transmembrane</keyword>
<comment type="similarity">
    <text evidence="6">Belongs to the mitochondrial carrier (TC 2.A.29) family.</text>
</comment>
<dbReference type="OrthoDB" id="269120at2759"/>
<dbReference type="Proteomes" id="UP000717585">
    <property type="component" value="Unassembled WGS sequence"/>
</dbReference>
<dbReference type="PROSITE" id="PS50920">
    <property type="entry name" value="SOLCAR"/>
    <property type="match status" value="3"/>
</dbReference>
<evidence type="ECO:0000256" key="7">
    <source>
        <dbReference type="SAM" id="Phobius"/>
    </source>
</evidence>
<dbReference type="InterPro" id="IPR023395">
    <property type="entry name" value="MCP_dom_sf"/>
</dbReference>
<evidence type="ECO:0000313" key="9">
    <source>
        <dbReference type="Proteomes" id="UP000717585"/>
    </source>
</evidence>
<dbReference type="Gene3D" id="1.50.40.10">
    <property type="entry name" value="Mitochondrial carrier domain"/>
    <property type="match status" value="1"/>
</dbReference>
<name>A0A8J6E459_9EUKA</name>
<keyword evidence="3" id="KW-0677">Repeat</keyword>
<feature type="repeat" description="Solcar" evidence="5">
    <location>
        <begin position="16"/>
        <end position="101"/>
    </location>
</feature>
<reference evidence="8" key="1">
    <citation type="submission" date="2021-05" db="EMBL/GenBank/DDBJ databases">
        <title>A free-living protist that lacks canonical eukaryotic 1 DNA replication and segregation systems.</title>
        <authorList>
            <person name="Salas-Leiva D.E."/>
            <person name="Tromer E.C."/>
            <person name="Curtis B.A."/>
            <person name="Jerlstrom-Hultqvist J."/>
            <person name="Kolisko M."/>
            <person name="Yi Z."/>
            <person name="Salas-Leiva J.S."/>
            <person name="Gallot-Lavallee L."/>
            <person name="Kops G.J.P.L."/>
            <person name="Archibald J.M."/>
            <person name="Simpson A.G.B."/>
            <person name="Roger A.J."/>
        </authorList>
    </citation>
    <scope>NUCLEOTIDE SEQUENCE</scope>
    <source>
        <strain evidence="8">BICM</strain>
    </source>
</reference>
<evidence type="ECO:0000256" key="4">
    <source>
        <dbReference type="ARBA" id="ARBA00023136"/>
    </source>
</evidence>
<keyword evidence="4 5" id="KW-0472">Membrane</keyword>
<dbReference type="EMBL" id="JAHDYR010000005">
    <property type="protein sequence ID" value="KAG9396476.1"/>
    <property type="molecule type" value="Genomic_DNA"/>
</dbReference>
<keyword evidence="7" id="KW-1133">Transmembrane helix</keyword>
<dbReference type="PANTHER" id="PTHR24089">
    <property type="entry name" value="SOLUTE CARRIER FAMILY 25"/>
    <property type="match status" value="1"/>
</dbReference>